<dbReference type="SUPFAM" id="SSF49384">
    <property type="entry name" value="Carbohydrate-binding domain"/>
    <property type="match status" value="1"/>
</dbReference>
<dbReference type="CDD" id="cd08547">
    <property type="entry name" value="Type_II_cohesin"/>
    <property type="match status" value="1"/>
</dbReference>
<keyword evidence="3 4" id="KW-0624">Polysaccharide degradation</keyword>
<dbReference type="SUPFAM" id="SSF49899">
    <property type="entry name" value="Concanavalin A-like lectins/glucanases"/>
    <property type="match status" value="1"/>
</dbReference>
<dbReference type="PRINTS" id="PR00134">
    <property type="entry name" value="GLHYDRLASE10"/>
</dbReference>
<dbReference type="InterPro" id="IPR018247">
    <property type="entry name" value="EF_Hand_1_Ca_BS"/>
</dbReference>
<dbReference type="Gene3D" id="1.20.1270.90">
    <property type="entry name" value="AF1782-like"/>
    <property type="match status" value="2"/>
</dbReference>
<dbReference type="Gene3D" id="2.60.120.200">
    <property type="match status" value="1"/>
</dbReference>
<evidence type="ECO:0000256" key="1">
    <source>
        <dbReference type="ARBA" id="ARBA00022801"/>
    </source>
</evidence>
<dbReference type="InterPro" id="IPR036439">
    <property type="entry name" value="Dockerin_dom_sf"/>
</dbReference>
<keyword evidence="2 4" id="KW-0119">Carbohydrate metabolism</keyword>
<name>A0ABY3SCX3_9BACL</name>
<keyword evidence="4" id="KW-0326">Glycosidase</keyword>
<dbReference type="CDD" id="cd14254">
    <property type="entry name" value="Dockerin_II"/>
    <property type="match status" value="1"/>
</dbReference>
<organism evidence="7 8">
    <name type="scientific">Paenibacillus hexagrammi</name>
    <dbReference type="NCBI Taxonomy" id="2908839"/>
    <lineage>
        <taxon>Bacteria</taxon>
        <taxon>Bacillati</taxon>
        <taxon>Bacillota</taxon>
        <taxon>Bacilli</taxon>
        <taxon>Bacillales</taxon>
        <taxon>Paenibacillaceae</taxon>
        <taxon>Paenibacillus</taxon>
    </lineage>
</organism>
<dbReference type="InterPro" id="IPR013320">
    <property type="entry name" value="ConA-like_dom_sf"/>
</dbReference>
<dbReference type="PROSITE" id="PS51766">
    <property type="entry name" value="DOCKERIN"/>
    <property type="match status" value="1"/>
</dbReference>
<dbReference type="SUPFAM" id="SSF63446">
    <property type="entry name" value="Type I dockerin domain"/>
    <property type="match status" value="1"/>
</dbReference>
<evidence type="ECO:0000313" key="7">
    <source>
        <dbReference type="EMBL" id="UJF31808.1"/>
    </source>
</evidence>
<dbReference type="Gene3D" id="1.10.1330.10">
    <property type="entry name" value="Dockerin domain"/>
    <property type="match status" value="1"/>
</dbReference>
<evidence type="ECO:0000313" key="8">
    <source>
        <dbReference type="Proteomes" id="UP001649230"/>
    </source>
</evidence>
<feature type="chain" id="PRO_5045345967" description="Beta-xylanase" evidence="5">
    <location>
        <begin position="26"/>
        <end position="1382"/>
    </location>
</feature>
<dbReference type="SMART" id="SM00633">
    <property type="entry name" value="Glyco_10"/>
    <property type="match status" value="1"/>
</dbReference>
<dbReference type="EMBL" id="CP090978">
    <property type="protein sequence ID" value="UJF31808.1"/>
    <property type="molecule type" value="Genomic_DNA"/>
</dbReference>
<evidence type="ECO:0000256" key="2">
    <source>
        <dbReference type="ARBA" id="ARBA00023277"/>
    </source>
</evidence>
<dbReference type="Gene3D" id="2.60.40.1080">
    <property type="match status" value="1"/>
</dbReference>
<evidence type="ECO:0000256" key="3">
    <source>
        <dbReference type="ARBA" id="ARBA00023326"/>
    </source>
</evidence>
<proteinExistence type="inferred from homology"/>
<comment type="similarity">
    <text evidence="4">Belongs to the glycosyl hydrolase 10 (cellulase F) family.</text>
</comment>
<sequence>MRNKIIALSLMVTMLMTFLVQPASASYQPELPSLYQTFQNYFKFGSFQGMSSFFGGGDPQSMLQHHYDSWSPANEFKPSALFGSSQSAAAYNSALNAAYSSDEERAAAIDKANKTAVLASTTSQETFLNNVRNLNKTRGPNDQVKIKGHTLLWHNQTPEAFFHEGFSTSKPWASREVMLARIDSYIKAVFEKFAPYDDVLYSWDVVNEAIDDYTGYIRNDGDYQVSNWGRIFKRPDLTGEDRILAESEFVRQAFASASKYNKALGANWTFVYNDFYDADKPYEPKRSATVTMLTPIYQQMKQDGTTFVVGMQNRNAVSLDVNVFKETFNKFAAISDEIQFTESDTRSDLVANPNYDPNALPYYLPDGSKNPNWTKTNWDNTPNAHVALVRNGWTAAMANLPEIQREQADWQANQFDFLLENSKGNGGKLSMYAFDGVSDSSTFNSNKGAHIFMSADSTGNTNYTAKMSYYAMVGSAARFELKKQLSNLPQDLDSSKDRYTPDSWNNFVAARKAANDILGVRIYDLNALNNVKDATNALTAALAGLTDTTISLKDITVNGSPLSGFAPGTHEYHITTPVGTIPQVSAAAADSTAKVTVTQASELPGQSVITVASSDSTKQTTYTVNFEVDTTLSSLMVNGTQVSGFTPDNYTYNVLAPYGTIPKITATPKDPGVSVHISQATAVPGQATVDVSMGSAKTTYTIKLNYRAESFNFVHTTSENLSNFWTILKPDAANYSLEQGKGLRLPTLTGDIYQTNAAWNNVFTAPAGGDWDIVTKVHYPVAPSATYQQFAFLAWQDDDNYVKLDAENNGSRIIVQAGREVNQGFSSSATNAVNANGDGTLTIYLRMAKTGDSYQCSYSLDGITYTNVGAAINASLNNTKMGLFATKNAASSPVIDTYVEYVQVLNINDALPVTPAQMKMNAATKVSEYVRTQLPETVQFSEGSNTVQLVKSITPTYTISYDSSDASILSATGLVTQPVYAREITYTYTISDGTNHVVSTPIHLIVPGSEGSAPQVDVTGVTLDKGTLSLTAGSSGTLIATITPANASNKAVTFSSSNTAVATVEGAVYDASTGTTTVTVHAIAAGNADITATTADGNKTAVSRVTVTPESAVLEGPAEAAKGAAFDLNYGLSGIDQNIYAQDLTFTYDPSQLEYVSAESVKPTEVVIADKAQKQGEVRLLVATIGKDAHLDGSVLKLHWKAKSDTQAAAATISLSKAVVADEAGVENELQSTSYTVQLNSVVVDKTALNTLIADAQSKHDAAVEGTQTGQYPAGSKATLQAAIDQAKAVADNAAATQDQVEQAVSTLNAALQTFNDAVIRTQPGDTNSDGRYSVGDLAIVAAAYGKTSADLDWSSYKNADLNNDGKIDIADLAALARKILE</sequence>
<dbReference type="Pfam" id="PF00404">
    <property type="entry name" value="Dockerin_1"/>
    <property type="match status" value="1"/>
</dbReference>
<dbReference type="InterPro" id="IPR008964">
    <property type="entry name" value="Invasin/intimin_cell_adhesion"/>
</dbReference>
<reference evidence="7 8" key="1">
    <citation type="journal article" date="2024" name="Int. J. Syst. Evol. Microbiol.">
        <title>Paenibacillus hexagrammi sp. nov., a novel bacterium isolated from the gut content of Hexagrammos agrammus.</title>
        <authorList>
            <person name="Jung H.K."/>
            <person name="Kim D.G."/>
            <person name="Zin H."/>
            <person name="Park J."/>
            <person name="Jung H."/>
            <person name="Kim Y.O."/>
            <person name="Kong H.J."/>
            <person name="Kim J.W."/>
            <person name="Kim Y.S."/>
        </authorList>
    </citation>
    <scope>NUCLEOTIDE SEQUENCE [LARGE SCALE GENOMIC DNA]</scope>
    <source>
        <strain evidence="7 8">YPD9-1</strain>
    </source>
</reference>
<dbReference type="Gene3D" id="3.20.20.80">
    <property type="entry name" value="Glycosidases"/>
    <property type="match status" value="1"/>
</dbReference>
<dbReference type="RefSeq" id="WP_235118153.1">
    <property type="nucleotide sequence ID" value="NZ_CP090978.1"/>
</dbReference>
<feature type="domain" description="Dockerin" evidence="6">
    <location>
        <begin position="1320"/>
        <end position="1382"/>
    </location>
</feature>
<keyword evidence="1 4" id="KW-0378">Hydrolase</keyword>
<protein>
    <recommendedName>
        <fullName evidence="4">Beta-xylanase</fullName>
        <ecNumber evidence="4">3.2.1.8</ecNumber>
    </recommendedName>
</protein>
<dbReference type="Pfam" id="PF07554">
    <property type="entry name" value="FIVAR"/>
    <property type="match status" value="2"/>
</dbReference>
<dbReference type="InterPro" id="IPR001000">
    <property type="entry name" value="GH10_dom"/>
</dbReference>
<dbReference type="InterPro" id="IPR003343">
    <property type="entry name" value="Big_2"/>
</dbReference>
<keyword evidence="5" id="KW-0732">Signal</keyword>
<dbReference type="Pfam" id="PF00331">
    <property type="entry name" value="Glyco_hydro_10"/>
    <property type="match status" value="1"/>
</dbReference>
<accession>A0ABY3SCX3</accession>
<dbReference type="InterPro" id="IPR008965">
    <property type="entry name" value="CBM2/CBM3_carb-bd_dom_sf"/>
</dbReference>
<dbReference type="EC" id="3.2.1.8" evidence="4"/>
<keyword evidence="8" id="KW-1185">Reference proteome</keyword>
<dbReference type="InterPro" id="IPR017853">
    <property type="entry name" value="GH"/>
</dbReference>
<evidence type="ECO:0000259" key="6">
    <source>
        <dbReference type="PROSITE" id="PS51766"/>
    </source>
</evidence>
<evidence type="ECO:0000256" key="5">
    <source>
        <dbReference type="SAM" id="SignalP"/>
    </source>
</evidence>
<dbReference type="SUPFAM" id="SSF51445">
    <property type="entry name" value="(Trans)glycosidases"/>
    <property type="match status" value="1"/>
</dbReference>
<feature type="signal peptide" evidence="5">
    <location>
        <begin position="1"/>
        <end position="25"/>
    </location>
</feature>
<comment type="catalytic activity">
    <reaction evidence="4">
        <text>Endohydrolysis of (1-&gt;4)-beta-D-xylosidic linkages in xylans.</text>
        <dbReference type="EC" id="3.2.1.8"/>
    </reaction>
</comment>
<dbReference type="SMART" id="SM00635">
    <property type="entry name" value="BID_2"/>
    <property type="match status" value="1"/>
</dbReference>
<dbReference type="Proteomes" id="UP001649230">
    <property type="component" value="Chromosome"/>
</dbReference>
<dbReference type="SUPFAM" id="SSF49373">
    <property type="entry name" value="Invasin/intimin cell-adhesion fragments"/>
    <property type="match status" value="1"/>
</dbReference>
<evidence type="ECO:0000256" key="4">
    <source>
        <dbReference type="RuleBase" id="RU361174"/>
    </source>
</evidence>
<dbReference type="PROSITE" id="PS00018">
    <property type="entry name" value="EF_HAND_1"/>
    <property type="match status" value="1"/>
</dbReference>
<dbReference type="InterPro" id="IPR016134">
    <property type="entry name" value="Dockerin_dom"/>
</dbReference>
<dbReference type="InterPro" id="IPR002105">
    <property type="entry name" value="Dockerin_1_rpt"/>
</dbReference>
<gene>
    <name evidence="7" type="ORF">L0M14_18800</name>
</gene>
<dbReference type="Pfam" id="PF02368">
    <property type="entry name" value="Big_2"/>
    <property type="match status" value="1"/>
</dbReference>
<dbReference type="Gene3D" id="2.60.40.680">
    <property type="match status" value="1"/>
</dbReference>